<reference evidence="2" key="1">
    <citation type="submission" date="2005-09" db="EMBL/GenBank/DDBJ databases">
        <authorList>
            <person name="Mural R.J."/>
            <person name="Li P.W."/>
            <person name="Adams M.D."/>
            <person name="Amanatides P.G."/>
            <person name="Baden-Tillson H."/>
            <person name="Barnstead M."/>
            <person name="Chin S.H."/>
            <person name="Dew I."/>
            <person name="Evans C.A."/>
            <person name="Ferriera S."/>
            <person name="Flanigan M."/>
            <person name="Fosler C."/>
            <person name="Glodek A."/>
            <person name="Gu Z."/>
            <person name="Holt R.A."/>
            <person name="Jennings D."/>
            <person name="Kraft C.L."/>
            <person name="Lu F."/>
            <person name="Nguyen T."/>
            <person name="Nusskern D.R."/>
            <person name="Pfannkoch C.M."/>
            <person name="Sitter C."/>
            <person name="Sutton G.G."/>
            <person name="Venter J.C."/>
            <person name="Wang Z."/>
            <person name="Woodage T."/>
            <person name="Zheng X.H."/>
            <person name="Zhong F."/>
        </authorList>
    </citation>
    <scope>NUCLEOTIDE SEQUENCE [LARGE SCALE GENOMIC DNA]</scope>
    <source>
        <strain>BN</strain>
        <strain evidence="2">Sprague-Dawley</strain>
    </source>
</reference>
<name>A6JL22_RAT</name>
<proteinExistence type="predicted"/>
<evidence type="ECO:0000313" key="2">
    <source>
        <dbReference type="Proteomes" id="UP000234681"/>
    </source>
</evidence>
<accession>A6JL22</accession>
<organism evidence="1 2">
    <name type="scientific">Rattus norvegicus</name>
    <name type="common">Rat</name>
    <dbReference type="NCBI Taxonomy" id="10116"/>
    <lineage>
        <taxon>Eukaryota</taxon>
        <taxon>Metazoa</taxon>
        <taxon>Chordata</taxon>
        <taxon>Craniata</taxon>
        <taxon>Vertebrata</taxon>
        <taxon>Euteleostomi</taxon>
        <taxon>Mammalia</taxon>
        <taxon>Eutheria</taxon>
        <taxon>Euarchontoglires</taxon>
        <taxon>Glires</taxon>
        <taxon>Rodentia</taxon>
        <taxon>Myomorpha</taxon>
        <taxon>Muroidea</taxon>
        <taxon>Muridae</taxon>
        <taxon>Murinae</taxon>
        <taxon>Rattus</taxon>
    </lineage>
</organism>
<dbReference type="EMBL" id="CH473989">
    <property type="protein sequence ID" value="EDM10587.1"/>
    <property type="molecule type" value="Genomic_DNA"/>
</dbReference>
<dbReference type="Proteomes" id="UP000234681">
    <property type="component" value="Chromosome 11"/>
</dbReference>
<gene>
    <name evidence="1" type="ORF">rCG_58762</name>
</gene>
<evidence type="ECO:0000313" key="1">
    <source>
        <dbReference type="EMBL" id="EDM10587.1"/>
    </source>
</evidence>
<protein>
    <submittedName>
        <fullName evidence="1">RCG58762</fullName>
    </submittedName>
</protein>
<dbReference type="AlphaFoldDB" id="A6JL22"/>
<sequence>MFTRINTEFKEWTMVRCREQEKKRLARTLRSAK</sequence>